<dbReference type="PANTHER" id="PTHR11008">
    <property type="entry name" value="PROTEIN TAKEOUT-LIKE PROTEIN"/>
    <property type="match status" value="1"/>
</dbReference>
<dbReference type="RefSeq" id="XP_034112325.2">
    <property type="nucleotide sequence ID" value="XM_034256434.2"/>
</dbReference>
<keyword evidence="2" id="KW-0090">Biological rhythms</keyword>
<evidence type="ECO:0000256" key="3">
    <source>
        <dbReference type="ARBA" id="ARBA00060902"/>
    </source>
</evidence>
<dbReference type="FunFam" id="3.15.10.30:FF:000001">
    <property type="entry name" value="Takeout-like protein 1"/>
    <property type="match status" value="2"/>
</dbReference>
<dbReference type="AlphaFoldDB" id="A0A6P8XLQ6"/>
<comment type="similarity">
    <text evidence="3">Belongs to the TO family.</text>
</comment>
<keyword evidence="1 4" id="KW-0732">Signal</keyword>
<reference evidence="6" key="1">
    <citation type="submission" date="2025-08" db="UniProtKB">
        <authorList>
            <consortium name="RefSeq"/>
        </authorList>
    </citation>
    <scope>IDENTIFICATION</scope>
    <source>
        <strain evidence="6">15112-1751.03</strain>
        <tissue evidence="6">Whole Adult</tissue>
    </source>
</reference>
<dbReference type="SMART" id="SM00700">
    <property type="entry name" value="JHBP"/>
    <property type="match status" value="2"/>
</dbReference>
<dbReference type="Proteomes" id="UP000515160">
    <property type="component" value="Chromosome 2R"/>
</dbReference>
<keyword evidence="5" id="KW-1185">Reference proteome</keyword>
<dbReference type="GO" id="GO:0007623">
    <property type="term" value="P:circadian rhythm"/>
    <property type="evidence" value="ECO:0007669"/>
    <property type="project" value="UniProtKB-ARBA"/>
</dbReference>
<name>A0A6P8XLQ6_DROAB</name>
<dbReference type="Gene3D" id="3.15.10.30">
    <property type="entry name" value="Haemolymph juvenile hormone binding protein"/>
    <property type="match status" value="2"/>
</dbReference>
<evidence type="ECO:0000313" key="5">
    <source>
        <dbReference type="Proteomes" id="UP000515160"/>
    </source>
</evidence>
<evidence type="ECO:0000256" key="1">
    <source>
        <dbReference type="ARBA" id="ARBA00022729"/>
    </source>
</evidence>
<evidence type="ECO:0000313" key="6">
    <source>
        <dbReference type="RefSeq" id="XP_034112325.2"/>
    </source>
</evidence>
<sequence length="536" mass="60156">MFAIIMYIREMSRLICFLVLCTIVAVQAKFPDDPKPCKHGDTECILNIINYFIAEESTAGVREINLVKLDPLPVAKMSLKQGDESPVNIDLTFTDNNILGISTMKFTKVKGFGKDLAKKHELQLHANKLSLVGPYSIKGKVLILPISGNGKSNMTLVNSDVTVVFTGKPLEKNGETYMEATNMKILIKPERLYYYFSNLFNGDKALGDNMNAFLNDNWDAIFMEVQKSIQSAFSEIFQAIVSKVFSKYPYDKFFEASNLKSLLNLNPIKGLDRQLPMTVSQQEAIGSVVKMSRLIFIIVSCIFVTVQGDFPDDPKPCKHSNSECIKNVVNQLLHEKGDKGDGGLNLVKLDPYPLKKLSIQKGTDSPISIDLVFTDNLIYGLKNLKTTGVRGFSKDLTKRHELKFHADSLSLVGPYRINGKVLVLPISGKGQSNFTFENTDITVSFNGKPIERDGEIYMEPVNFMTDASPKPLHYHFTNLFNGDKALGDNMNLFLNDNWEPIFKEVKPELQVELGNEFVNVIKNVFSKVPYNKLLVE</sequence>
<proteinExistence type="inferred from homology"/>
<gene>
    <name evidence="6" type="primary">LOC117573325</name>
</gene>
<dbReference type="PANTHER" id="PTHR11008:SF40">
    <property type="entry name" value="PROTEIN TAKEOUT"/>
    <property type="match status" value="1"/>
</dbReference>
<dbReference type="GeneID" id="117573325"/>
<organism evidence="5 6">
    <name type="scientific">Drosophila albomicans</name>
    <name type="common">Fruit fly</name>
    <dbReference type="NCBI Taxonomy" id="7291"/>
    <lineage>
        <taxon>Eukaryota</taxon>
        <taxon>Metazoa</taxon>
        <taxon>Ecdysozoa</taxon>
        <taxon>Arthropoda</taxon>
        <taxon>Hexapoda</taxon>
        <taxon>Insecta</taxon>
        <taxon>Pterygota</taxon>
        <taxon>Neoptera</taxon>
        <taxon>Endopterygota</taxon>
        <taxon>Diptera</taxon>
        <taxon>Brachycera</taxon>
        <taxon>Muscomorpha</taxon>
        <taxon>Ephydroidea</taxon>
        <taxon>Drosophilidae</taxon>
        <taxon>Drosophila</taxon>
    </lineage>
</organism>
<dbReference type="Pfam" id="PF06585">
    <property type="entry name" value="JHBP"/>
    <property type="match status" value="2"/>
</dbReference>
<accession>A0A6P8XLQ6</accession>
<feature type="signal peptide" evidence="4">
    <location>
        <begin position="1"/>
        <end position="28"/>
    </location>
</feature>
<evidence type="ECO:0000256" key="4">
    <source>
        <dbReference type="SAM" id="SignalP"/>
    </source>
</evidence>
<dbReference type="OrthoDB" id="8186595at2759"/>
<feature type="chain" id="PRO_5039694384" evidence="4">
    <location>
        <begin position="29"/>
        <end position="536"/>
    </location>
</feature>
<dbReference type="GO" id="GO:0005615">
    <property type="term" value="C:extracellular space"/>
    <property type="evidence" value="ECO:0007669"/>
    <property type="project" value="TreeGrafter"/>
</dbReference>
<dbReference type="InterPro" id="IPR038606">
    <property type="entry name" value="To_sf"/>
</dbReference>
<dbReference type="InterPro" id="IPR010562">
    <property type="entry name" value="Haemolymph_juvenile_hormone-bd"/>
</dbReference>
<evidence type="ECO:0000256" key="2">
    <source>
        <dbReference type="ARBA" id="ARBA00023108"/>
    </source>
</evidence>
<protein>
    <submittedName>
        <fullName evidence="6">Uncharacterized protein LOC117573325</fullName>
    </submittedName>
</protein>